<accession>A0A1D3TZ36</accession>
<dbReference type="EMBL" id="FMKA01000058">
    <property type="protein sequence ID" value="SCP99776.1"/>
    <property type="molecule type" value="Genomic_DNA"/>
</dbReference>
<gene>
    <name evidence="1" type="ORF">SAMN05421730_10589</name>
</gene>
<evidence type="ECO:0000313" key="1">
    <source>
        <dbReference type="EMBL" id="SCP99776.1"/>
    </source>
</evidence>
<evidence type="ECO:0000313" key="2">
    <source>
        <dbReference type="Proteomes" id="UP000199315"/>
    </source>
</evidence>
<organism evidence="1 2">
    <name type="scientific">Anaerobium acetethylicum</name>
    <dbReference type="NCBI Taxonomy" id="1619234"/>
    <lineage>
        <taxon>Bacteria</taxon>
        <taxon>Bacillati</taxon>
        <taxon>Bacillota</taxon>
        <taxon>Clostridia</taxon>
        <taxon>Lachnospirales</taxon>
        <taxon>Lachnospiraceae</taxon>
        <taxon>Anaerobium</taxon>
    </lineage>
</organism>
<name>A0A1D3TZ36_9FIRM</name>
<dbReference type="AlphaFoldDB" id="A0A1D3TZ36"/>
<dbReference type="Proteomes" id="UP000199315">
    <property type="component" value="Unassembled WGS sequence"/>
</dbReference>
<dbReference type="STRING" id="1619234.SAMN05421730_10589"/>
<reference evidence="1 2" key="1">
    <citation type="submission" date="2016-09" db="EMBL/GenBank/DDBJ databases">
        <authorList>
            <person name="Capua I."/>
            <person name="De Benedictis P."/>
            <person name="Joannis T."/>
            <person name="Lombin L.H."/>
            <person name="Cattoli G."/>
        </authorList>
    </citation>
    <scope>NUCLEOTIDE SEQUENCE [LARGE SCALE GENOMIC DNA]</scope>
    <source>
        <strain evidence="1 2">GluBS11</strain>
    </source>
</reference>
<protein>
    <submittedName>
        <fullName evidence="1">Uncharacterized protein</fullName>
    </submittedName>
</protein>
<proteinExistence type="predicted"/>
<keyword evidence="2" id="KW-1185">Reference proteome</keyword>
<sequence length="93" mass="10924">MKVFHMDGDNKRLYFQNFSHRPDEEERDEILKILTSARCIIEKPFMGPDCDLYKCKIDGEDFSIIYTIDGDGTFLYADDETTLSKLDEIFNLE</sequence>